<evidence type="ECO:0000313" key="2">
    <source>
        <dbReference type="Proteomes" id="UP000004931"/>
    </source>
</evidence>
<dbReference type="AlphaFoldDB" id="A0YFN4"/>
<keyword evidence="2" id="KW-1185">Reference proteome</keyword>
<comment type="caution">
    <text evidence="1">The sequence shown here is derived from an EMBL/GenBank/DDBJ whole genome shotgun (WGS) entry which is preliminary data.</text>
</comment>
<organism evidence="1 2">
    <name type="scientific">marine gamma proteobacterium HTCC2143</name>
    <dbReference type="NCBI Taxonomy" id="247633"/>
    <lineage>
        <taxon>Bacteria</taxon>
        <taxon>Pseudomonadati</taxon>
        <taxon>Pseudomonadota</taxon>
        <taxon>Gammaproteobacteria</taxon>
        <taxon>Cellvibrionales</taxon>
        <taxon>Spongiibacteraceae</taxon>
        <taxon>BD1-7 clade</taxon>
    </lineage>
</organism>
<protein>
    <submittedName>
        <fullName evidence="1">Uncharacterized protein</fullName>
    </submittedName>
</protein>
<dbReference type="Proteomes" id="UP000004931">
    <property type="component" value="Unassembled WGS sequence"/>
</dbReference>
<dbReference type="EMBL" id="AAVT01000008">
    <property type="protein sequence ID" value="EAW30448.1"/>
    <property type="molecule type" value="Genomic_DNA"/>
</dbReference>
<sequence length="83" mass="9176">MYEIYWLSTMNEGNGMDKEAAIKRMIGAAVFLSLVACSGEENSDASNSSGVIPRHQLDALDRAKNTEALIMNADKRRQEQLAE</sequence>
<proteinExistence type="predicted"/>
<accession>A0YFN4</accession>
<gene>
    <name evidence="1" type="ORF">GP2143_09590</name>
</gene>
<reference evidence="1 2" key="1">
    <citation type="journal article" date="2010" name="J. Bacteriol.">
        <title>Genome sequence of the oligotrophic marine Gammaproteobacterium HTCC2143, isolated from the Oregon Coast.</title>
        <authorList>
            <person name="Oh H.M."/>
            <person name="Kang I."/>
            <person name="Ferriera S."/>
            <person name="Giovannoni S.J."/>
            <person name="Cho J.C."/>
        </authorList>
    </citation>
    <scope>NUCLEOTIDE SEQUENCE [LARGE SCALE GENOMIC DNA]</scope>
    <source>
        <strain evidence="1 2">HTCC2143</strain>
    </source>
</reference>
<evidence type="ECO:0000313" key="1">
    <source>
        <dbReference type="EMBL" id="EAW30448.1"/>
    </source>
</evidence>
<name>A0YFN4_9GAMM</name>
<dbReference type="STRING" id="247633.GP2143_09590"/>